<evidence type="ECO:0000256" key="2">
    <source>
        <dbReference type="ARBA" id="ARBA00008892"/>
    </source>
</evidence>
<protein>
    <recommendedName>
        <fullName evidence="12">ATP synthase complex subunit 8</fullName>
    </recommendedName>
</protein>
<evidence type="ECO:0000256" key="8">
    <source>
        <dbReference type="ARBA" id="ARBA00023065"/>
    </source>
</evidence>
<reference evidence="14" key="1">
    <citation type="journal article" date="2010" name="BMC Evol. Biol.">
        <title>Evolutionary history of anglerfishes (Teleostei: Lophiiformes): a mitogenomic perspective.</title>
        <authorList>
            <person name="Miya M."/>
            <person name="Pietsch T.W."/>
            <person name="Orr J.W."/>
            <person name="Arnold R.J."/>
            <person name="Satoh T.P."/>
            <person name="Shedlock A.M."/>
            <person name="Ho H.-C."/>
            <person name="Shimazaki M."/>
            <person name="Yabe M."/>
            <person name="Nishida M."/>
        </authorList>
    </citation>
    <scope>NUCLEOTIDE SEQUENCE</scope>
</reference>
<dbReference type="GO" id="GO:0015986">
    <property type="term" value="P:proton motive force-driven ATP synthesis"/>
    <property type="evidence" value="ECO:0007669"/>
    <property type="project" value="InterPro"/>
</dbReference>
<keyword evidence="6 12" id="KW-0375">Hydrogen ion transport</keyword>
<evidence type="ECO:0000256" key="10">
    <source>
        <dbReference type="ARBA" id="ARBA00023136"/>
    </source>
</evidence>
<keyword evidence="8 12" id="KW-0406">Ion transport</keyword>
<evidence type="ECO:0000256" key="9">
    <source>
        <dbReference type="ARBA" id="ARBA00023128"/>
    </source>
</evidence>
<dbReference type="Pfam" id="PF00895">
    <property type="entry name" value="ATP-synt_8"/>
    <property type="match status" value="1"/>
</dbReference>
<dbReference type="GO" id="GO:0031966">
    <property type="term" value="C:mitochondrial membrane"/>
    <property type="evidence" value="ECO:0007669"/>
    <property type="project" value="UniProtKB-SubCell"/>
</dbReference>
<dbReference type="GO" id="GO:0015078">
    <property type="term" value="F:proton transmembrane transporter activity"/>
    <property type="evidence" value="ECO:0007669"/>
    <property type="project" value="InterPro"/>
</dbReference>
<comment type="similarity">
    <text evidence="2 12">Belongs to the ATPase protein 8 family.</text>
</comment>
<organism evidence="14">
    <name type="scientific">Brachionichthys hirsutus</name>
    <dbReference type="NCBI Taxonomy" id="412623"/>
    <lineage>
        <taxon>Eukaryota</taxon>
        <taxon>Metazoa</taxon>
        <taxon>Chordata</taxon>
        <taxon>Craniata</taxon>
        <taxon>Vertebrata</taxon>
        <taxon>Euteleostomi</taxon>
        <taxon>Actinopterygii</taxon>
        <taxon>Neopterygii</taxon>
        <taxon>Teleostei</taxon>
        <taxon>Neoteleostei</taxon>
        <taxon>Acanthomorphata</taxon>
        <taxon>Eupercaria</taxon>
        <taxon>Lophiiformes</taxon>
        <taxon>Antennarioidei</taxon>
        <taxon>Brachionichthyidae</taxon>
        <taxon>Brachionichthys</taxon>
    </lineage>
</organism>
<name>D3KRF0_9TELE</name>
<dbReference type="InterPro" id="IPR001421">
    <property type="entry name" value="ATP8_metazoa"/>
</dbReference>
<keyword evidence="7 13" id="KW-1133">Transmembrane helix</keyword>
<dbReference type="EMBL" id="AB282832">
    <property type="protein sequence ID" value="BAI77037.1"/>
    <property type="molecule type" value="Genomic_DNA"/>
</dbReference>
<evidence type="ECO:0000256" key="7">
    <source>
        <dbReference type="ARBA" id="ARBA00022989"/>
    </source>
</evidence>
<keyword evidence="5 12" id="KW-0812">Transmembrane</keyword>
<gene>
    <name evidence="14" type="primary">ATPase 8</name>
</gene>
<evidence type="ECO:0000256" key="11">
    <source>
        <dbReference type="ARBA" id="ARBA00023310"/>
    </source>
</evidence>
<comment type="subcellular location">
    <subcellularLocation>
        <location evidence="1 12">Mitochondrion membrane</location>
        <topology evidence="1 12">Single-pass membrane protein</topology>
    </subcellularLocation>
</comment>
<evidence type="ECO:0000256" key="13">
    <source>
        <dbReference type="SAM" id="Phobius"/>
    </source>
</evidence>
<evidence type="ECO:0000256" key="6">
    <source>
        <dbReference type="ARBA" id="ARBA00022781"/>
    </source>
</evidence>
<keyword evidence="11" id="KW-0066">ATP synthesis</keyword>
<keyword evidence="3 12" id="KW-0813">Transport</keyword>
<dbReference type="AlphaFoldDB" id="D3KRF0"/>
<keyword evidence="4 12" id="KW-0138">CF(0)</keyword>
<dbReference type="GO" id="GO:0045259">
    <property type="term" value="C:proton-transporting ATP synthase complex"/>
    <property type="evidence" value="ECO:0007669"/>
    <property type="project" value="UniProtKB-KW"/>
</dbReference>
<accession>D3KRF0</accession>
<keyword evidence="9 12" id="KW-0496">Mitochondrion</keyword>
<evidence type="ECO:0000313" key="14">
    <source>
        <dbReference type="EMBL" id="BAI77037.1"/>
    </source>
</evidence>
<sequence length="47" mass="5222">MPQLLPDPWLYLHLSAWSALLLLMLPLILKSAQSALPPKDASLTTRP</sequence>
<evidence type="ECO:0000256" key="4">
    <source>
        <dbReference type="ARBA" id="ARBA00022547"/>
    </source>
</evidence>
<evidence type="ECO:0000256" key="3">
    <source>
        <dbReference type="ARBA" id="ARBA00022448"/>
    </source>
</evidence>
<evidence type="ECO:0000256" key="12">
    <source>
        <dbReference type="RuleBase" id="RU003661"/>
    </source>
</evidence>
<evidence type="ECO:0000256" key="1">
    <source>
        <dbReference type="ARBA" id="ARBA00004304"/>
    </source>
</evidence>
<proteinExistence type="inferred from homology"/>
<evidence type="ECO:0000256" key="5">
    <source>
        <dbReference type="ARBA" id="ARBA00022692"/>
    </source>
</evidence>
<geneLocation type="mitochondrion" evidence="14"/>
<feature type="transmembrane region" description="Helical" evidence="13">
    <location>
        <begin position="12"/>
        <end position="29"/>
    </location>
</feature>
<keyword evidence="10 13" id="KW-0472">Membrane</keyword>